<name>A0AAJ0C1G0_9PEZI</name>
<dbReference type="EMBL" id="MU839010">
    <property type="protein sequence ID" value="KAK1766927.1"/>
    <property type="molecule type" value="Genomic_DNA"/>
</dbReference>
<keyword evidence="3" id="KW-1185">Reference proteome</keyword>
<feature type="compositionally biased region" description="Low complexity" evidence="1">
    <location>
        <begin position="414"/>
        <end position="428"/>
    </location>
</feature>
<sequence length="459" mass="50993">MSVDIGDGSPEEARWWAAILAPGQGWQATMALEHDTFWSPWSICLQSNLRFFLSQKVTSTIPPSPPPSAPSFSDATRFLDNLCIRHSVTDQSHAALAAVLLFPSMGGGQGLQLPAPTVSNCWTQCIIDSDQLRHDWVHQENHLDRLLTLSCNTRGMRPMLLSAFYDASIECNAVTPWLQGAVAAIDSLAGDKPNVLGRMLMDRLPEIAFLWLGASILGLQKRLLQDVRFGLIPIDLHSAAWSGTIQSFIQQPVSNPLVANGHVTRADECRLLFLSQSGSHNRVSICQWRPFGATPIQDVDIEIQIHAKCNGHGLQYQGFLWDCTKGKEASQPIGSMDICIPPSRLLTGHVEDAKQVHIFYRSLDREKESISKNATRNIFGWLRVEGYAPNEKDIWKHEWFEMDSNDEDEEQCESSSRSRPKSSSFGKSWMSASSIEIVNGEGQTGSPLGSFLHVSRNNQ</sequence>
<protein>
    <submittedName>
        <fullName evidence="2">Uncharacterized protein</fullName>
    </submittedName>
</protein>
<reference evidence="2" key="1">
    <citation type="submission" date="2023-06" db="EMBL/GenBank/DDBJ databases">
        <title>Genome-scale phylogeny and comparative genomics of the fungal order Sordariales.</title>
        <authorList>
            <consortium name="Lawrence Berkeley National Laboratory"/>
            <person name="Hensen N."/>
            <person name="Bonometti L."/>
            <person name="Westerberg I."/>
            <person name="Brannstrom I.O."/>
            <person name="Guillou S."/>
            <person name="Cros-Aarteil S."/>
            <person name="Calhoun S."/>
            <person name="Haridas S."/>
            <person name="Kuo A."/>
            <person name="Mondo S."/>
            <person name="Pangilinan J."/>
            <person name="Riley R."/>
            <person name="Labutti K."/>
            <person name="Andreopoulos B."/>
            <person name="Lipzen A."/>
            <person name="Chen C."/>
            <person name="Yanf M."/>
            <person name="Daum C."/>
            <person name="Ng V."/>
            <person name="Clum A."/>
            <person name="Steindorff A."/>
            <person name="Ohm R."/>
            <person name="Martin F."/>
            <person name="Silar P."/>
            <person name="Natvig D."/>
            <person name="Lalanne C."/>
            <person name="Gautier V."/>
            <person name="Ament-Velasquez S.L."/>
            <person name="Kruys A."/>
            <person name="Hutchinson M.I."/>
            <person name="Powell A.J."/>
            <person name="Barry K."/>
            <person name="Miller A.N."/>
            <person name="Grigoriev I.V."/>
            <person name="Debuchy R."/>
            <person name="Gladieux P."/>
            <person name="Thoren M.H."/>
            <person name="Johannesson H."/>
        </authorList>
    </citation>
    <scope>NUCLEOTIDE SEQUENCE</scope>
    <source>
        <strain evidence="2">8032-3</strain>
    </source>
</reference>
<dbReference type="GeneID" id="85308688"/>
<evidence type="ECO:0000313" key="3">
    <source>
        <dbReference type="Proteomes" id="UP001244011"/>
    </source>
</evidence>
<feature type="region of interest" description="Disordered" evidence="1">
    <location>
        <begin position="406"/>
        <end position="459"/>
    </location>
</feature>
<dbReference type="Proteomes" id="UP001244011">
    <property type="component" value="Unassembled WGS sequence"/>
</dbReference>
<dbReference type="RefSeq" id="XP_060283140.1">
    <property type="nucleotide sequence ID" value="XM_060425501.1"/>
</dbReference>
<proteinExistence type="predicted"/>
<comment type="caution">
    <text evidence="2">The sequence shown here is derived from an EMBL/GenBank/DDBJ whole genome shotgun (WGS) entry which is preliminary data.</text>
</comment>
<gene>
    <name evidence="2" type="ORF">QBC33DRAFT_493032</name>
</gene>
<evidence type="ECO:0000256" key="1">
    <source>
        <dbReference type="SAM" id="MobiDB-lite"/>
    </source>
</evidence>
<evidence type="ECO:0000313" key="2">
    <source>
        <dbReference type="EMBL" id="KAK1766927.1"/>
    </source>
</evidence>
<accession>A0AAJ0C1G0</accession>
<organism evidence="2 3">
    <name type="scientific">Phialemonium atrogriseum</name>
    <dbReference type="NCBI Taxonomy" id="1093897"/>
    <lineage>
        <taxon>Eukaryota</taxon>
        <taxon>Fungi</taxon>
        <taxon>Dikarya</taxon>
        <taxon>Ascomycota</taxon>
        <taxon>Pezizomycotina</taxon>
        <taxon>Sordariomycetes</taxon>
        <taxon>Sordariomycetidae</taxon>
        <taxon>Cephalothecales</taxon>
        <taxon>Cephalothecaceae</taxon>
        <taxon>Phialemonium</taxon>
    </lineage>
</organism>
<dbReference type="AlphaFoldDB" id="A0AAJ0C1G0"/>